<dbReference type="OrthoDB" id="7704764at2759"/>
<dbReference type="Proteomes" id="UP000504618">
    <property type="component" value="Unplaced"/>
</dbReference>
<gene>
    <name evidence="2" type="primary">LOC112459328</name>
</gene>
<dbReference type="AlphaFoldDB" id="A0A6J1Q9Z0"/>
<sequence>MAPADFKKWYAKVKYQNGDVKDVSVRKIKTKDGNQFFPKNYKNFNANVLYTVKTATNDKEGKEQRYYAWIGRLAGSVEELNDTNKKIISWPAWPADMIHDEPDNTSHDEKQQVIASSSILAHQRKAVKLKPFEHFKN</sequence>
<evidence type="ECO:0000313" key="2">
    <source>
        <dbReference type="RefSeq" id="XP_024879132.1"/>
    </source>
</evidence>
<feature type="non-terminal residue" evidence="2">
    <location>
        <position position="137"/>
    </location>
</feature>
<dbReference type="RefSeq" id="XP_024879132.1">
    <property type="nucleotide sequence ID" value="XM_025023364.1"/>
</dbReference>
<reference evidence="2" key="1">
    <citation type="submission" date="2025-08" db="UniProtKB">
        <authorList>
            <consortium name="RefSeq"/>
        </authorList>
    </citation>
    <scope>IDENTIFICATION</scope>
    <source>
        <tissue evidence="2">Whole body</tissue>
    </source>
</reference>
<accession>A0A6J1Q9Z0</accession>
<proteinExistence type="predicted"/>
<protein>
    <submittedName>
        <fullName evidence="2">Uncharacterized protein LOC112459328</fullName>
    </submittedName>
</protein>
<organism evidence="1 2">
    <name type="scientific">Temnothorax curvispinosus</name>
    <dbReference type="NCBI Taxonomy" id="300111"/>
    <lineage>
        <taxon>Eukaryota</taxon>
        <taxon>Metazoa</taxon>
        <taxon>Ecdysozoa</taxon>
        <taxon>Arthropoda</taxon>
        <taxon>Hexapoda</taxon>
        <taxon>Insecta</taxon>
        <taxon>Pterygota</taxon>
        <taxon>Neoptera</taxon>
        <taxon>Endopterygota</taxon>
        <taxon>Hymenoptera</taxon>
        <taxon>Apocrita</taxon>
        <taxon>Aculeata</taxon>
        <taxon>Formicoidea</taxon>
        <taxon>Formicidae</taxon>
        <taxon>Myrmicinae</taxon>
        <taxon>Temnothorax</taxon>
    </lineage>
</organism>
<dbReference type="GeneID" id="112459328"/>
<evidence type="ECO:0000313" key="1">
    <source>
        <dbReference type="Proteomes" id="UP000504618"/>
    </source>
</evidence>
<keyword evidence="1" id="KW-1185">Reference proteome</keyword>
<name>A0A6J1Q9Z0_9HYME</name>